<sequence>MKQADYITGKVGEFVTWMSERLDGDTFKHAYISRRTMTRWACENLFDAYARYLWPYGDLSGYGIPPGNSFDSNVHALETLQKELEAGLAVGDNERVHRAATGVMIWGGVTNDNRKWLNDNRNALCHIISRTRDGLNAGDTENPLFAEAHFRFTSGMSKVYSLVCDDFVIYDSRVAAALGRAIVQFCLEHGLTEVPEGLNFAWAPARHAPDAQNPAERYPGQARLTFPRLASGRVYAKWNMLASWLLTAIIDHECALKSAFGTRIESRTRRLRALEAALFMIGYDLGGGSGVGRNSDSAGSPDTAVLPRRPRRPADGGQAAEEAGEWIDCETRAQGAPFEYRLGLDAIDTRTPDARRAIRFLHSDIDETLRPLAAHFGTEPFPLANSADGVRNKTVPFGLGSAYFDATGGNPPNTSRLAAVLEDIGVFEPVILNGQRWKLRNSPPFQYKGDDSDC</sequence>
<dbReference type="EMBL" id="PVHK01000151">
    <property type="protein sequence ID" value="PRH40467.1"/>
    <property type="molecule type" value="Genomic_DNA"/>
</dbReference>
<protein>
    <submittedName>
        <fullName evidence="2">Uncharacterized protein</fullName>
    </submittedName>
</protein>
<dbReference type="RefSeq" id="WP_060081923.1">
    <property type="nucleotide sequence ID" value="NZ_CADFFO010000050.1"/>
</dbReference>
<comment type="caution">
    <text evidence="2">The sequence shown here is derived from an EMBL/GenBank/DDBJ whole genome shotgun (WGS) entry which is preliminary data.</text>
</comment>
<reference evidence="2 3" key="1">
    <citation type="submission" date="2018-03" db="EMBL/GenBank/DDBJ databases">
        <authorList>
            <person name="Nguyen K."/>
            <person name="Fouts D."/>
            <person name="Sutton G."/>
        </authorList>
    </citation>
    <scope>NUCLEOTIDE SEQUENCE [LARGE SCALE GENOMIC DNA]</scope>
    <source>
        <strain evidence="2 3">AU3578</strain>
    </source>
</reference>
<evidence type="ECO:0000313" key="2">
    <source>
        <dbReference type="EMBL" id="PRH40467.1"/>
    </source>
</evidence>
<feature type="region of interest" description="Disordered" evidence="1">
    <location>
        <begin position="292"/>
        <end position="324"/>
    </location>
</feature>
<name>A0AA45BC44_BURVI</name>
<evidence type="ECO:0000256" key="1">
    <source>
        <dbReference type="SAM" id="MobiDB-lite"/>
    </source>
</evidence>
<evidence type="ECO:0000313" key="3">
    <source>
        <dbReference type="Proteomes" id="UP000237632"/>
    </source>
</evidence>
<proteinExistence type="predicted"/>
<gene>
    <name evidence="2" type="ORF">C6T65_20825</name>
</gene>
<dbReference type="Proteomes" id="UP000237632">
    <property type="component" value="Unassembled WGS sequence"/>
</dbReference>
<dbReference type="AlphaFoldDB" id="A0AA45BC44"/>
<organism evidence="2 3">
    <name type="scientific">Burkholderia vietnamiensis</name>
    <dbReference type="NCBI Taxonomy" id="60552"/>
    <lineage>
        <taxon>Bacteria</taxon>
        <taxon>Pseudomonadati</taxon>
        <taxon>Pseudomonadota</taxon>
        <taxon>Betaproteobacteria</taxon>
        <taxon>Burkholderiales</taxon>
        <taxon>Burkholderiaceae</taxon>
        <taxon>Burkholderia</taxon>
        <taxon>Burkholderia cepacia complex</taxon>
    </lineage>
</organism>
<accession>A0AA45BC44</accession>